<dbReference type="InterPro" id="IPR037049">
    <property type="entry name" value="DUF1214_C_sf"/>
</dbReference>
<dbReference type="PANTHER" id="PTHR36509">
    <property type="entry name" value="BLL3101 PROTEIN"/>
    <property type="match status" value="1"/>
</dbReference>
<dbReference type="AlphaFoldDB" id="A0A1S2NI89"/>
<dbReference type="Pfam" id="PF06863">
    <property type="entry name" value="DUF1254"/>
    <property type="match status" value="1"/>
</dbReference>
<protein>
    <recommendedName>
        <fullName evidence="5">DUF1254 domain-containing protein</fullName>
    </recommendedName>
</protein>
<accession>A0A1S2NI89</accession>
<dbReference type="SUPFAM" id="SSF160935">
    <property type="entry name" value="VPA0735-like"/>
    <property type="match status" value="1"/>
</dbReference>
<dbReference type="PANTHER" id="PTHR36509:SF2">
    <property type="entry name" value="BLL3101 PROTEIN"/>
    <property type="match status" value="1"/>
</dbReference>
<dbReference type="Gene3D" id="2.60.120.600">
    <property type="entry name" value="Domain of unknown function DUF1214, C-terminal domain"/>
    <property type="match status" value="1"/>
</dbReference>
<dbReference type="Pfam" id="PF06742">
    <property type="entry name" value="DUF1214"/>
    <property type="match status" value="1"/>
</dbReference>
<evidence type="ECO:0000313" key="3">
    <source>
        <dbReference type="EMBL" id="OIJ44500.1"/>
    </source>
</evidence>
<sequence length="336" mass="37119">MNKPVTPNLTRAQPLAVTIDNFTRAESDMYFASTIKLAGGIGRFDHRRELMPIDAQTVVRANRDTLYSAAVIDLDAGPATVILPDAGARFMSLMALDEEQYAFGVWYGACAVTFTRERVGTRYMMAAVRTLVDPTTPGDFGRAHALQDRIAIEQPRTGRFEVPDWDAASQGRVRDALTLLGASLPDSRRTFGTREQVDPVRHLVGTAVGWGGNPERHALYLGVTPRRNDGRTVHALRLGEVPVDGFWSISVYNARGYFEPNARDAYTVNGYTAQREEDGTVLVQFGGCGDGNEHRNGRAANCLPVMPGWNYTVRLYRPRAELLSGEWTFPPAEPVE</sequence>
<dbReference type="InterPro" id="IPR010679">
    <property type="entry name" value="DUF1254"/>
</dbReference>
<dbReference type="RefSeq" id="WP_071362590.1">
    <property type="nucleotide sequence ID" value="NZ_JRYB01000001.1"/>
</dbReference>
<name>A0A1S2NI89_9BURK</name>
<dbReference type="EMBL" id="JRYB01000001">
    <property type="protein sequence ID" value="OIJ44500.1"/>
    <property type="molecule type" value="Genomic_DNA"/>
</dbReference>
<feature type="domain" description="DUF1214" evidence="1">
    <location>
        <begin position="229"/>
        <end position="319"/>
    </location>
</feature>
<dbReference type="InterPro" id="IPR037050">
    <property type="entry name" value="DUF1254_sf"/>
</dbReference>
<evidence type="ECO:0008006" key="5">
    <source>
        <dbReference type="Google" id="ProtNLM"/>
    </source>
</evidence>
<dbReference type="Proteomes" id="UP000180246">
    <property type="component" value="Unassembled WGS sequence"/>
</dbReference>
<gene>
    <name evidence="3" type="ORF">LO55_3733</name>
</gene>
<feature type="domain" description="DUF1254" evidence="2">
    <location>
        <begin position="42"/>
        <end position="102"/>
    </location>
</feature>
<evidence type="ECO:0000313" key="4">
    <source>
        <dbReference type="Proteomes" id="UP000180246"/>
    </source>
</evidence>
<organism evidence="3 4">
    <name type="scientific">Massilia timonae</name>
    <dbReference type="NCBI Taxonomy" id="47229"/>
    <lineage>
        <taxon>Bacteria</taxon>
        <taxon>Pseudomonadati</taxon>
        <taxon>Pseudomonadota</taxon>
        <taxon>Betaproteobacteria</taxon>
        <taxon>Burkholderiales</taxon>
        <taxon>Oxalobacteraceae</taxon>
        <taxon>Telluria group</taxon>
        <taxon>Massilia</taxon>
    </lineage>
</organism>
<evidence type="ECO:0000259" key="1">
    <source>
        <dbReference type="Pfam" id="PF06742"/>
    </source>
</evidence>
<dbReference type="InterPro" id="IPR010621">
    <property type="entry name" value="DUF1214"/>
</dbReference>
<proteinExistence type="predicted"/>
<evidence type="ECO:0000259" key="2">
    <source>
        <dbReference type="Pfam" id="PF06863"/>
    </source>
</evidence>
<reference evidence="3 4" key="1">
    <citation type="submission" date="2014-10" db="EMBL/GenBank/DDBJ databases">
        <authorList>
            <person name="Seo M.-J."/>
            <person name="Seok Y.J."/>
            <person name="Cha I.-T."/>
        </authorList>
    </citation>
    <scope>NUCLEOTIDE SEQUENCE [LARGE SCALE GENOMIC DNA]</scope>
    <source>
        <strain evidence="3 4">NEU</strain>
    </source>
</reference>
<dbReference type="Gene3D" id="2.60.40.1610">
    <property type="entry name" value="Domain of unknown function DUF1254"/>
    <property type="match status" value="1"/>
</dbReference>
<comment type="caution">
    <text evidence="3">The sequence shown here is derived from an EMBL/GenBank/DDBJ whole genome shotgun (WGS) entry which is preliminary data.</text>
</comment>